<evidence type="ECO:0000256" key="3">
    <source>
        <dbReference type="ARBA" id="ARBA00008571"/>
    </source>
</evidence>
<dbReference type="InterPro" id="IPR036714">
    <property type="entry name" value="SDH_sf"/>
</dbReference>
<dbReference type="Pfam" id="PF03937">
    <property type="entry name" value="Sdh5"/>
    <property type="match status" value="1"/>
</dbReference>
<proteinExistence type="inferred from homology"/>
<dbReference type="PANTHER" id="PTHR39585:SF1">
    <property type="entry name" value="FAD ASSEMBLY FACTOR SDHE"/>
    <property type="match status" value="1"/>
</dbReference>
<dbReference type="InterPro" id="IPR005631">
    <property type="entry name" value="SDH"/>
</dbReference>
<dbReference type="EMBL" id="JAZHBO010000002">
    <property type="protein sequence ID" value="MEF2155928.1"/>
    <property type="molecule type" value="Genomic_DNA"/>
</dbReference>
<organism evidence="7 8">
    <name type="scientific">Aquilutibacter rugosus</name>
    <dbReference type="NCBI Taxonomy" id="3115820"/>
    <lineage>
        <taxon>Bacteria</taxon>
        <taxon>Pseudomonadati</taxon>
        <taxon>Pseudomonadota</taxon>
        <taxon>Gammaproteobacteria</taxon>
        <taxon>Lysobacterales</taxon>
        <taxon>Lysobacteraceae</taxon>
        <taxon>Aquilutibacter</taxon>
    </lineage>
</organism>
<dbReference type="PANTHER" id="PTHR39585">
    <property type="entry name" value="FAD ASSEMBLY FACTOR SDHE"/>
    <property type="match status" value="1"/>
</dbReference>
<comment type="function">
    <text evidence="1">An FAD assembly protein, which accelerates covalent attachment of the cofactor into other proteins. Plays an essential role in the assembly of succinate dehydrogenase (SDH, respiratory complex II), an enzyme complex that is a component of both the tricarboxylic acid cycle and the electron transport chain, and which couples the oxidation of succinate to fumarate with the reduction of ubiquinone (coenzyme Q) to ubiquinol. Required for flavinylation (covalent attachment of FAD) of the flavoprotein subunit SdhA of SDH and other flavinylated proteins as well.</text>
</comment>
<keyword evidence="5" id="KW-0963">Cytoplasm</keyword>
<dbReference type="RefSeq" id="WP_331688574.1">
    <property type="nucleotide sequence ID" value="NZ_JAZHBN010000001.1"/>
</dbReference>
<comment type="similarity">
    <text evidence="3">Belongs to the SdhE FAD assembly factor family.</text>
</comment>
<evidence type="ECO:0000313" key="8">
    <source>
        <dbReference type="Proteomes" id="UP001356170"/>
    </source>
</evidence>
<evidence type="ECO:0000256" key="5">
    <source>
        <dbReference type="ARBA" id="ARBA00022490"/>
    </source>
</evidence>
<gene>
    <name evidence="7" type="ORF">V3390_06730</name>
</gene>
<dbReference type="Gene3D" id="1.10.150.250">
    <property type="entry name" value="Flavinator of succinate dehydrogenase"/>
    <property type="match status" value="1"/>
</dbReference>
<name>A0ABU7V142_9GAMM</name>
<protein>
    <recommendedName>
        <fullName evidence="4">FAD assembly factor SdhE</fullName>
    </recommendedName>
</protein>
<evidence type="ECO:0000256" key="4">
    <source>
        <dbReference type="ARBA" id="ARBA00019418"/>
    </source>
</evidence>
<evidence type="ECO:0000313" key="7">
    <source>
        <dbReference type="EMBL" id="MEF2155928.1"/>
    </source>
</evidence>
<evidence type="ECO:0000256" key="6">
    <source>
        <dbReference type="ARBA" id="ARBA00023186"/>
    </source>
</evidence>
<dbReference type="Proteomes" id="UP001356170">
    <property type="component" value="Unassembled WGS sequence"/>
</dbReference>
<comment type="caution">
    <text evidence="7">The sequence shown here is derived from an EMBL/GenBank/DDBJ whole genome shotgun (WGS) entry which is preliminary data.</text>
</comment>
<accession>A0ABU7V142</accession>
<keyword evidence="8" id="KW-1185">Reference proteome</keyword>
<dbReference type="SUPFAM" id="SSF109910">
    <property type="entry name" value="YgfY-like"/>
    <property type="match status" value="1"/>
</dbReference>
<evidence type="ECO:0000256" key="2">
    <source>
        <dbReference type="ARBA" id="ARBA00004496"/>
    </source>
</evidence>
<keyword evidence="6" id="KW-0143">Chaperone</keyword>
<reference evidence="7 8" key="1">
    <citation type="submission" date="2024-01" db="EMBL/GenBank/DDBJ databases">
        <title>Novel species of the genus Luteimonas isolated from rivers.</title>
        <authorList>
            <person name="Lu H."/>
        </authorList>
    </citation>
    <scope>NUCLEOTIDE SEQUENCE [LARGE SCALE GENOMIC DNA]</scope>
    <source>
        <strain evidence="7 8">FXH3W</strain>
    </source>
</reference>
<dbReference type="InterPro" id="IPR050531">
    <property type="entry name" value="SdhE_FAD_assembly_factor"/>
</dbReference>
<evidence type="ECO:0000256" key="1">
    <source>
        <dbReference type="ARBA" id="ARBA00003135"/>
    </source>
</evidence>
<sequence length="98" mass="11449">MTDSQPNDFAEAADEAALLRKVRWKCRRGMRELDRIMERYLSDRWPQASAAERDQFLSLLDVEDDKLFQWFMGYEPCTDERYSDIVRLVGGLPPDSAS</sequence>
<comment type="subcellular location">
    <subcellularLocation>
        <location evidence="2">Cytoplasm</location>
    </subcellularLocation>
</comment>